<dbReference type="PANTHER" id="PTHR11439">
    <property type="entry name" value="GAG-POL-RELATED RETROTRANSPOSON"/>
    <property type="match status" value="1"/>
</dbReference>
<dbReference type="Gramene" id="AUR62035495-RA">
    <property type="protein sequence ID" value="AUR62035495-RA:cds"/>
    <property type="gene ID" value="AUR62035495"/>
</dbReference>
<evidence type="ECO:0000313" key="2">
    <source>
        <dbReference type="EnsemblPlants" id="AUR62035495-RA:cds"/>
    </source>
</evidence>
<name>A0A803MUI3_CHEQI</name>
<reference evidence="2" key="2">
    <citation type="submission" date="2021-03" db="UniProtKB">
        <authorList>
            <consortium name="EnsemblPlants"/>
        </authorList>
    </citation>
    <scope>IDENTIFICATION</scope>
</reference>
<dbReference type="CDD" id="cd09272">
    <property type="entry name" value="RNase_HI_RT_Ty1"/>
    <property type="match status" value="1"/>
</dbReference>
<dbReference type="AlphaFoldDB" id="A0A803MUI3"/>
<proteinExistence type="predicted"/>
<evidence type="ECO:0000313" key="3">
    <source>
        <dbReference type="Proteomes" id="UP000596660"/>
    </source>
</evidence>
<reference evidence="2" key="1">
    <citation type="journal article" date="2017" name="Nature">
        <title>The genome of Chenopodium quinoa.</title>
        <authorList>
            <person name="Jarvis D.E."/>
            <person name="Ho Y.S."/>
            <person name="Lightfoot D.J."/>
            <person name="Schmoeckel S.M."/>
            <person name="Li B."/>
            <person name="Borm T.J.A."/>
            <person name="Ohyanagi H."/>
            <person name="Mineta K."/>
            <person name="Michell C.T."/>
            <person name="Saber N."/>
            <person name="Kharbatia N.M."/>
            <person name="Rupper R.R."/>
            <person name="Sharp A.R."/>
            <person name="Dally N."/>
            <person name="Boughton B.A."/>
            <person name="Woo Y.H."/>
            <person name="Gao G."/>
            <person name="Schijlen E.G.W.M."/>
            <person name="Guo X."/>
            <person name="Momin A.A."/>
            <person name="Negrao S."/>
            <person name="Al-Babili S."/>
            <person name="Gehring C."/>
            <person name="Roessner U."/>
            <person name="Jung C."/>
            <person name="Murphy K."/>
            <person name="Arold S.T."/>
            <person name="Gojobori T."/>
            <person name="van der Linden C.G."/>
            <person name="van Loo E.N."/>
            <person name="Jellen E.N."/>
            <person name="Maughan P.J."/>
            <person name="Tester M."/>
        </authorList>
    </citation>
    <scope>NUCLEOTIDE SEQUENCE [LARGE SCALE GENOMIC DNA]</scope>
    <source>
        <strain evidence="2">cv. PI 614886</strain>
    </source>
</reference>
<feature type="region of interest" description="Disordered" evidence="1">
    <location>
        <begin position="447"/>
        <end position="467"/>
    </location>
</feature>
<keyword evidence="3" id="KW-1185">Reference proteome</keyword>
<dbReference type="PANTHER" id="PTHR11439:SF498">
    <property type="entry name" value="DNAK FAMILY PROTEIN"/>
    <property type="match status" value="1"/>
</dbReference>
<dbReference type="Proteomes" id="UP000596660">
    <property type="component" value="Unplaced"/>
</dbReference>
<protein>
    <submittedName>
        <fullName evidence="2">Uncharacterized protein</fullName>
    </submittedName>
</protein>
<sequence>MISKPPTWWKDYVPPKPRKDQQIANFADQCVNAEFHCFLSTLTEHDDPEHFKHVVSQEHWVAAMNLELEQCEKNAKKQTVVAKSTAEAKIRAMSLTACEVIWLKYMLKDLGISHLTPTLLKCDNQPTIAIAANPVLHERTKHVGIDCHYVRDMVNNVTLVTEHVPSKDQLADILTKILSVKQHNELLLKLGVQSAPHTQLEGGGGMFSYRWNNVFYAMIGLVSYELEMDADEVPGVGGHETRKVSISFSRLLQQVVEYLKLPVPTDYLVDVRKNSVKVVMETDLDLGPSVYEGGPAATVTKSREKAAENAMNRIELEEKERGAKQVPVKRPTVPDHKRRKKYVCIDYMDVLHTLYSETKVRISQVDTFNVGPGKFVSWVTIYGSSIATRVECFLIDLNYGNGIYAGIKCSLARESYLAAKERVLEIQGALHLAPFLVEEGCVTPKSAVHRIPTPTPPQPPPHKPRARLSFSARYSGQPSPVPAELDSFFKRRKFE</sequence>
<organism evidence="2 3">
    <name type="scientific">Chenopodium quinoa</name>
    <name type="common">Quinoa</name>
    <dbReference type="NCBI Taxonomy" id="63459"/>
    <lineage>
        <taxon>Eukaryota</taxon>
        <taxon>Viridiplantae</taxon>
        <taxon>Streptophyta</taxon>
        <taxon>Embryophyta</taxon>
        <taxon>Tracheophyta</taxon>
        <taxon>Spermatophyta</taxon>
        <taxon>Magnoliopsida</taxon>
        <taxon>eudicotyledons</taxon>
        <taxon>Gunneridae</taxon>
        <taxon>Pentapetalae</taxon>
        <taxon>Caryophyllales</taxon>
        <taxon>Chenopodiaceae</taxon>
        <taxon>Chenopodioideae</taxon>
        <taxon>Atripliceae</taxon>
        <taxon>Chenopodium</taxon>
    </lineage>
</organism>
<dbReference type="EnsemblPlants" id="AUR62035495-RA">
    <property type="protein sequence ID" value="AUR62035495-RA:cds"/>
    <property type="gene ID" value="AUR62035495"/>
</dbReference>
<evidence type="ECO:0000256" key="1">
    <source>
        <dbReference type="SAM" id="MobiDB-lite"/>
    </source>
</evidence>
<accession>A0A803MUI3</accession>